<dbReference type="Pfam" id="PF02518">
    <property type="entry name" value="HATPase_c"/>
    <property type="match status" value="1"/>
</dbReference>
<dbReference type="InterPro" id="IPR004358">
    <property type="entry name" value="Sig_transdc_His_kin-like_C"/>
</dbReference>
<evidence type="ECO:0000256" key="6">
    <source>
        <dbReference type="ARBA" id="ARBA00023136"/>
    </source>
</evidence>
<dbReference type="FunFam" id="1.10.287.130:FF:000070">
    <property type="entry name" value="Histidine kinase sensor protein"/>
    <property type="match status" value="1"/>
</dbReference>
<dbReference type="PANTHER" id="PTHR42878:SF15">
    <property type="entry name" value="BACTERIOPHYTOCHROME"/>
    <property type="match status" value="1"/>
</dbReference>
<dbReference type="EMBL" id="CP074694">
    <property type="protein sequence ID" value="QVL33858.1"/>
    <property type="molecule type" value="Genomic_DNA"/>
</dbReference>
<keyword evidence="3" id="KW-0597">Phosphoprotein</keyword>
<dbReference type="PROSITE" id="PS50109">
    <property type="entry name" value="HIS_KIN"/>
    <property type="match status" value="1"/>
</dbReference>
<keyword evidence="10" id="KW-1185">Reference proteome</keyword>
<keyword evidence="4" id="KW-0808">Transferase</keyword>
<dbReference type="InterPro" id="IPR003594">
    <property type="entry name" value="HATPase_dom"/>
</dbReference>
<dbReference type="SUPFAM" id="SSF47384">
    <property type="entry name" value="Homodimeric domain of signal transducing histidine kinase"/>
    <property type="match status" value="1"/>
</dbReference>
<dbReference type="InterPro" id="IPR050351">
    <property type="entry name" value="BphY/WalK/GraS-like"/>
</dbReference>
<evidence type="ECO:0000256" key="7">
    <source>
        <dbReference type="SAM" id="Coils"/>
    </source>
</evidence>
<dbReference type="Gene3D" id="3.30.450.20">
    <property type="entry name" value="PAS domain"/>
    <property type="match status" value="1"/>
</dbReference>
<dbReference type="Pfam" id="PF00512">
    <property type="entry name" value="HisKA"/>
    <property type="match status" value="1"/>
</dbReference>
<dbReference type="SMART" id="SM00388">
    <property type="entry name" value="HisKA"/>
    <property type="match status" value="1"/>
</dbReference>
<evidence type="ECO:0000313" key="10">
    <source>
        <dbReference type="Proteomes" id="UP000676194"/>
    </source>
</evidence>
<dbReference type="Gene3D" id="1.10.287.130">
    <property type="match status" value="1"/>
</dbReference>
<dbReference type="SUPFAM" id="SSF55785">
    <property type="entry name" value="PYP-like sensor domain (PAS domain)"/>
    <property type="match status" value="1"/>
</dbReference>
<dbReference type="InterPro" id="IPR036890">
    <property type="entry name" value="HATPase_C_sf"/>
</dbReference>
<dbReference type="PRINTS" id="PR00344">
    <property type="entry name" value="BCTRLSENSOR"/>
</dbReference>
<name>A0A8E6BB11_9BACT</name>
<dbReference type="SMART" id="SM00387">
    <property type="entry name" value="HATPase_c"/>
    <property type="match status" value="1"/>
</dbReference>
<evidence type="ECO:0000256" key="3">
    <source>
        <dbReference type="ARBA" id="ARBA00022553"/>
    </source>
</evidence>
<keyword evidence="5" id="KW-0418">Kinase</keyword>
<organism evidence="9 10">
    <name type="scientific">Telmatocola sphagniphila</name>
    <dbReference type="NCBI Taxonomy" id="1123043"/>
    <lineage>
        <taxon>Bacteria</taxon>
        <taxon>Pseudomonadati</taxon>
        <taxon>Planctomycetota</taxon>
        <taxon>Planctomycetia</taxon>
        <taxon>Gemmatales</taxon>
        <taxon>Gemmataceae</taxon>
    </lineage>
</organism>
<dbReference type="InterPro" id="IPR035965">
    <property type="entry name" value="PAS-like_dom_sf"/>
</dbReference>
<dbReference type="PANTHER" id="PTHR42878">
    <property type="entry name" value="TWO-COMPONENT HISTIDINE KINASE"/>
    <property type="match status" value="1"/>
</dbReference>
<evidence type="ECO:0000256" key="5">
    <source>
        <dbReference type="ARBA" id="ARBA00022777"/>
    </source>
</evidence>
<gene>
    <name evidence="9" type="ORF">KIH39_08120</name>
</gene>
<comment type="catalytic activity">
    <reaction evidence="1">
        <text>ATP + protein L-histidine = ADP + protein N-phospho-L-histidine.</text>
        <dbReference type="EC" id="2.7.13.3"/>
    </reaction>
</comment>
<protein>
    <recommendedName>
        <fullName evidence="2">histidine kinase</fullName>
        <ecNumber evidence="2">2.7.13.3</ecNumber>
    </recommendedName>
</protein>
<dbReference type="InterPro" id="IPR000014">
    <property type="entry name" value="PAS"/>
</dbReference>
<dbReference type="KEGG" id="tsph:KIH39_08120"/>
<dbReference type="GO" id="GO:0000155">
    <property type="term" value="F:phosphorelay sensor kinase activity"/>
    <property type="evidence" value="ECO:0007669"/>
    <property type="project" value="InterPro"/>
</dbReference>
<dbReference type="CDD" id="cd00082">
    <property type="entry name" value="HisKA"/>
    <property type="match status" value="1"/>
</dbReference>
<evidence type="ECO:0000259" key="8">
    <source>
        <dbReference type="PROSITE" id="PS50109"/>
    </source>
</evidence>
<dbReference type="InterPro" id="IPR003661">
    <property type="entry name" value="HisK_dim/P_dom"/>
</dbReference>
<dbReference type="InterPro" id="IPR036097">
    <property type="entry name" value="HisK_dim/P_sf"/>
</dbReference>
<dbReference type="GO" id="GO:0016020">
    <property type="term" value="C:membrane"/>
    <property type="evidence" value="ECO:0007669"/>
    <property type="project" value="UniProtKB-SubCell"/>
</dbReference>
<dbReference type="GO" id="GO:0000156">
    <property type="term" value="F:phosphorelay response regulator activity"/>
    <property type="evidence" value="ECO:0007669"/>
    <property type="project" value="TreeGrafter"/>
</dbReference>
<feature type="domain" description="Histidine kinase" evidence="8">
    <location>
        <begin position="265"/>
        <end position="479"/>
    </location>
</feature>
<evidence type="ECO:0000256" key="1">
    <source>
        <dbReference type="ARBA" id="ARBA00000085"/>
    </source>
</evidence>
<keyword evidence="7" id="KW-0175">Coiled coil</keyword>
<evidence type="ECO:0000256" key="4">
    <source>
        <dbReference type="ARBA" id="ARBA00022679"/>
    </source>
</evidence>
<dbReference type="InterPro" id="IPR005467">
    <property type="entry name" value="His_kinase_dom"/>
</dbReference>
<sequence>MQASARNIIDTVPHPLLVLDANLRLILANPAYCLTFGCTSPAVEGYSLFEIDGGRWNRPSLRTLLGDVINRNSFFIDYELECDCPRVGRREFVLKAHRVFRDEGGRHMVLLAIEDDTELHRIKDELRQSKIELEDQGKAMDRQLRDLARSVESTRHQTLLQSELKIAALEQKARDLANFVEGLRNQTRLQADAKIALLMQKAQDLAVSVEALREITLQHSDSQIAALDQSEKVTSRLNEELERSALERNRQLEAANRELEAFCYSVSHDLRTPLRALDGFSRELIESHSDRLDEQGLHYLRRIRAGTQRMGRLIDDLLKLSRVTRVEMTRERVDLSALAETVFAELQELEPGRVVSFTVGPGLFAECDFALMRVVFENLLGNAWKFTSKNPTAAITFDQTEVEGQRAFVIRDDGAGFDSAYMGKLFGAFQRLHSDRDFPGTGIGLATVQRVVHRHGGRVWAEGAVGRGAALYFTMPGSEYRI</sequence>
<reference evidence="9" key="1">
    <citation type="submission" date="2021-05" db="EMBL/GenBank/DDBJ databases">
        <title>Complete genome sequence of the cellulolytic planctomycete Telmatocola sphagniphila SP2T and characterization of the first cellulase from planctomycetes.</title>
        <authorList>
            <person name="Rakitin A.L."/>
            <person name="Beletsky A.V."/>
            <person name="Naumoff D.G."/>
            <person name="Kulichevskaya I.S."/>
            <person name="Mardanov A.V."/>
            <person name="Ravin N.V."/>
            <person name="Dedysh S.N."/>
        </authorList>
    </citation>
    <scope>NUCLEOTIDE SEQUENCE</scope>
    <source>
        <strain evidence="9">SP2T</strain>
    </source>
</reference>
<dbReference type="AlphaFoldDB" id="A0A8E6BB11"/>
<keyword evidence="6" id="KW-0472">Membrane</keyword>
<dbReference type="GO" id="GO:0007234">
    <property type="term" value="P:osmosensory signaling via phosphorelay pathway"/>
    <property type="evidence" value="ECO:0007669"/>
    <property type="project" value="TreeGrafter"/>
</dbReference>
<accession>A0A8E6BB11</accession>
<evidence type="ECO:0000313" key="9">
    <source>
        <dbReference type="EMBL" id="QVL33858.1"/>
    </source>
</evidence>
<dbReference type="GO" id="GO:0030295">
    <property type="term" value="F:protein kinase activator activity"/>
    <property type="evidence" value="ECO:0007669"/>
    <property type="project" value="TreeGrafter"/>
</dbReference>
<proteinExistence type="predicted"/>
<dbReference type="RefSeq" id="WP_213498839.1">
    <property type="nucleotide sequence ID" value="NZ_CP074694.1"/>
</dbReference>
<dbReference type="SUPFAM" id="SSF55874">
    <property type="entry name" value="ATPase domain of HSP90 chaperone/DNA topoisomerase II/histidine kinase"/>
    <property type="match status" value="1"/>
</dbReference>
<feature type="coiled-coil region" evidence="7">
    <location>
        <begin position="123"/>
        <end position="186"/>
    </location>
</feature>
<evidence type="ECO:0000256" key="2">
    <source>
        <dbReference type="ARBA" id="ARBA00012438"/>
    </source>
</evidence>
<dbReference type="Pfam" id="PF13188">
    <property type="entry name" value="PAS_8"/>
    <property type="match status" value="1"/>
</dbReference>
<dbReference type="Gene3D" id="3.30.565.10">
    <property type="entry name" value="Histidine kinase-like ATPase, C-terminal domain"/>
    <property type="match status" value="1"/>
</dbReference>
<dbReference type="Proteomes" id="UP000676194">
    <property type="component" value="Chromosome"/>
</dbReference>
<dbReference type="EC" id="2.7.13.3" evidence="2"/>
<dbReference type="FunFam" id="3.30.565.10:FF:000006">
    <property type="entry name" value="Sensor histidine kinase WalK"/>
    <property type="match status" value="1"/>
</dbReference>